<dbReference type="Proteomes" id="UP000094527">
    <property type="component" value="Unassembled WGS sequence"/>
</dbReference>
<dbReference type="PANTHER" id="PTHR45985">
    <property type="match status" value="1"/>
</dbReference>
<proteinExistence type="predicted"/>
<reference evidence="1 2" key="1">
    <citation type="journal article" date="2016" name="Genome Biol. Evol.">
        <title>Gene Family Evolution Reflects Adaptation to Soil Environmental Stressors in the Genome of the Collembolan Orchesella cincta.</title>
        <authorList>
            <person name="Faddeeva-Vakhrusheva A."/>
            <person name="Derks M.F."/>
            <person name="Anvar S.Y."/>
            <person name="Agamennone V."/>
            <person name="Suring W."/>
            <person name="Smit S."/>
            <person name="van Straalen N.M."/>
            <person name="Roelofs D."/>
        </authorList>
    </citation>
    <scope>NUCLEOTIDE SEQUENCE [LARGE SCALE GENOMIC DNA]</scope>
    <source>
        <tissue evidence="1">Mixed pool</tissue>
    </source>
</reference>
<keyword evidence="2" id="KW-1185">Reference proteome</keyword>
<dbReference type="SUPFAM" id="SSF88713">
    <property type="entry name" value="Glycoside hydrolase/deacetylase"/>
    <property type="match status" value="1"/>
</dbReference>
<dbReference type="Gene3D" id="3.20.20.370">
    <property type="entry name" value="Glycoside hydrolase/deacetylase"/>
    <property type="match status" value="1"/>
</dbReference>
<accession>A0A1D2M0M0</accession>
<organism evidence="1 2">
    <name type="scientific">Orchesella cincta</name>
    <name type="common">Springtail</name>
    <name type="synonym">Podura cincta</name>
    <dbReference type="NCBI Taxonomy" id="48709"/>
    <lineage>
        <taxon>Eukaryota</taxon>
        <taxon>Metazoa</taxon>
        <taxon>Ecdysozoa</taxon>
        <taxon>Arthropoda</taxon>
        <taxon>Hexapoda</taxon>
        <taxon>Collembola</taxon>
        <taxon>Entomobryomorpha</taxon>
        <taxon>Entomobryoidea</taxon>
        <taxon>Orchesellidae</taxon>
        <taxon>Orchesellinae</taxon>
        <taxon>Orchesella</taxon>
    </lineage>
</organism>
<comment type="caution">
    <text evidence="1">The sequence shown here is derived from an EMBL/GenBank/DDBJ whole genome shotgun (WGS) entry which is preliminary data.</text>
</comment>
<dbReference type="STRING" id="48709.A0A1D2M0M0"/>
<dbReference type="InterPro" id="IPR011330">
    <property type="entry name" value="Glyco_hydro/deAcase_b/a-brl"/>
</dbReference>
<dbReference type="InterPro" id="IPR052740">
    <property type="entry name" value="CE4"/>
</dbReference>
<dbReference type="GO" id="GO:0005975">
    <property type="term" value="P:carbohydrate metabolic process"/>
    <property type="evidence" value="ECO:0007669"/>
    <property type="project" value="InterPro"/>
</dbReference>
<dbReference type="PANTHER" id="PTHR45985:SF12">
    <property type="entry name" value="CHITIN DEACETYLASE-LIKE 5, ISOFORM B"/>
    <property type="match status" value="1"/>
</dbReference>
<dbReference type="OrthoDB" id="504708at2759"/>
<dbReference type="GO" id="GO:0016787">
    <property type="term" value="F:hydrolase activity"/>
    <property type="evidence" value="ECO:0007669"/>
    <property type="project" value="UniProtKB-ARBA"/>
</dbReference>
<dbReference type="EMBL" id="LJIJ01008584">
    <property type="protein sequence ID" value="ODM81336.1"/>
    <property type="molecule type" value="Genomic_DNA"/>
</dbReference>
<sequence>MPVRSMRQTTSWPYTRTRIFHDCMIPCPTKSYPGVWEVPMVMWQDLKGVYQMLAKNFERHYTTNRAPFGLYYHAAWFTQPHHKEGFEAFLDTLVQMNVTNWQALHWIRNPTLNNRVLNFEPWGGPPTAVQPPKSEQPVAQVRCEVLEDLSVMSTAIPLDW</sequence>
<evidence type="ECO:0000313" key="2">
    <source>
        <dbReference type="Proteomes" id="UP000094527"/>
    </source>
</evidence>
<dbReference type="AlphaFoldDB" id="A0A1D2M0M0"/>
<gene>
    <name evidence="1" type="ORF">Ocin01_20172</name>
</gene>
<protein>
    <submittedName>
        <fullName evidence="1">Uncharacterized protein</fullName>
    </submittedName>
</protein>
<name>A0A1D2M0M0_ORCCI</name>
<evidence type="ECO:0000313" key="1">
    <source>
        <dbReference type="EMBL" id="ODM81336.1"/>
    </source>
</evidence>